<dbReference type="InterPro" id="IPR003695">
    <property type="entry name" value="Ppx_GppA_N"/>
</dbReference>
<dbReference type="Pfam" id="PF02541">
    <property type="entry name" value="Ppx-GppA"/>
    <property type="match status" value="1"/>
</dbReference>
<dbReference type="InterPro" id="IPR043129">
    <property type="entry name" value="ATPase_NBD"/>
</dbReference>
<keyword evidence="3" id="KW-1185">Reference proteome</keyword>
<protein>
    <submittedName>
        <fullName evidence="2">Exopolyphosphatase</fullName>
    </submittedName>
</protein>
<evidence type="ECO:0000259" key="1">
    <source>
        <dbReference type="Pfam" id="PF02541"/>
    </source>
</evidence>
<dbReference type="RefSeq" id="WP_161718325.1">
    <property type="nucleotide sequence ID" value="NZ_JAAAPO010000003.1"/>
</dbReference>
<dbReference type="PANTHER" id="PTHR30005">
    <property type="entry name" value="EXOPOLYPHOSPHATASE"/>
    <property type="match status" value="1"/>
</dbReference>
<dbReference type="CDD" id="cd24052">
    <property type="entry name" value="ASKHA_NBD_HpPPX-GppA-like"/>
    <property type="match status" value="1"/>
</dbReference>
<sequence>MPRSSARSALAAASVTPITPRGVDVATNKAIIDIGSNTVRMVIYGRPARAPVVLFNEKVTARLGKGVAETGRLSAKGMANALATLSRFALLLRLRGIVDVECVATAASRDAENGAEFLDKVRELGLSPRLLSGEEEAVASAHGVQAAFPGAAGIVADLGGGSLELIDVIDGRCTHGVTLPLGTLRLPALRADGDAKFLRRVRAMLAGADWTGDHGQTLYLVGGSLRAFARFAMVERDWPVDDPHGYEMTAAQVLDTVRVLRARQRRAEGLAPIPGVSASRMGSLLDAGALLAVLVRELAPARVVFSGWGLREGLLAGSMDAQVARTNPLLAGVSAFVETQEPGMAAMAARIAGWVAPVCGIDPPVEGGCGESLRRAATMLALASLRTEPNMRAQQAEQWALRKRWVGLDAAGRAMIAAAVLANNGRAEWPPYLERLAGVESLRQARVWGQAVRMARRFCGGVVEALDGAQLRLEDGAVVLQVAASHAPLCTDATAKDIKALAELLGVKSRIDMVD</sequence>
<dbReference type="InterPro" id="IPR050273">
    <property type="entry name" value="GppA/Ppx_hydrolase"/>
</dbReference>
<evidence type="ECO:0000313" key="2">
    <source>
        <dbReference type="EMBL" id="NBC36873.1"/>
    </source>
</evidence>
<comment type="caution">
    <text evidence="2">The sequence shown here is derived from an EMBL/GenBank/DDBJ whole genome shotgun (WGS) entry which is preliminary data.</text>
</comment>
<feature type="domain" description="Ppx/GppA phosphatase N-terminal" evidence="1">
    <location>
        <begin position="48"/>
        <end position="320"/>
    </location>
</feature>
<reference evidence="3" key="1">
    <citation type="submission" date="2020-01" db="EMBL/GenBank/DDBJ databases">
        <title>Sphingomonas sp. strain CSW-10.</title>
        <authorList>
            <person name="Chen W.-M."/>
        </authorList>
    </citation>
    <scope>NUCLEOTIDE SEQUENCE [LARGE SCALE GENOMIC DNA]</scope>
    <source>
        <strain evidence="3">FSY-8</strain>
    </source>
</reference>
<organism evidence="2 3">
    <name type="scientific">Novosphingobium ovatum</name>
    <dbReference type="NCBI Taxonomy" id="1908523"/>
    <lineage>
        <taxon>Bacteria</taxon>
        <taxon>Pseudomonadati</taxon>
        <taxon>Pseudomonadota</taxon>
        <taxon>Alphaproteobacteria</taxon>
        <taxon>Sphingomonadales</taxon>
        <taxon>Sphingomonadaceae</taxon>
        <taxon>Novosphingobium</taxon>
    </lineage>
</organism>
<proteinExistence type="predicted"/>
<name>A0ABW9XEA3_9SPHN</name>
<dbReference type="Gene3D" id="3.30.420.150">
    <property type="entry name" value="Exopolyphosphatase. Domain 2"/>
    <property type="match status" value="1"/>
</dbReference>
<dbReference type="SUPFAM" id="SSF53067">
    <property type="entry name" value="Actin-like ATPase domain"/>
    <property type="match status" value="2"/>
</dbReference>
<dbReference type="EMBL" id="JAAAPO010000003">
    <property type="protein sequence ID" value="NBC36873.1"/>
    <property type="molecule type" value="Genomic_DNA"/>
</dbReference>
<dbReference type="Gene3D" id="1.10.3210.10">
    <property type="entry name" value="Hypothetical protein af1432"/>
    <property type="match status" value="1"/>
</dbReference>
<dbReference type="Gene3D" id="3.30.420.40">
    <property type="match status" value="1"/>
</dbReference>
<accession>A0ABW9XEA3</accession>
<gene>
    <name evidence="2" type="ORF">GTZ99_09920</name>
</gene>
<dbReference type="Proteomes" id="UP000753724">
    <property type="component" value="Unassembled WGS sequence"/>
</dbReference>
<dbReference type="PANTHER" id="PTHR30005:SF0">
    <property type="entry name" value="RETROGRADE REGULATION PROTEIN 2"/>
    <property type="match status" value="1"/>
</dbReference>
<evidence type="ECO:0000313" key="3">
    <source>
        <dbReference type="Proteomes" id="UP000753724"/>
    </source>
</evidence>